<dbReference type="InterPro" id="IPR018640">
    <property type="entry name" value="DUF2063"/>
</dbReference>
<dbReference type="AlphaFoldDB" id="A0A3B1AEY3"/>
<evidence type="ECO:0000259" key="1">
    <source>
        <dbReference type="Pfam" id="PF09836"/>
    </source>
</evidence>
<sequence length="253" mass="28993">MLRNLQTSFMKGIYNKSYTDNACAFIKETNNQTPEQILSIYRGSIYGGLKKALAETYPVTKNLVGSDFFNAMMGQYITQYPCHVQDLNDYGEALADFIADLKQARSVPYLADIARLEWFYNIVLNSAVQKNNLTELKNLTVEQQVQIHFQLVNAAILMSSVYPIDVIWGMQQDNAGSELNIDENKVFIILWKNKGDVEISRLTEEQFYFLELINKGLSFIDICTEASECYPDTDVNILLCESIEKGWVRSFFF</sequence>
<feature type="domain" description="Putative DNA-binding" evidence="1">
    <location>
        <begin position="5"/>
        <end position="98"/>
    </location>
</feature>
<dbReference type="InterPro" id="IPR044922">
    <property type="entry name" value="DUF2063_N_sf"/>
</dbReference>
<gene>
    <name evidence="2" type="ORF">MNBD_GAMMA23-415</name>
</gene>
<dbReference type="Pfam" id="PF09836">
    <property type="entry name" value="DUF2063"/>
    <property type="match status" value="1"/>
</dbReference>
<proteinExistence type="predicted"/>
<protein>
    <recommendedName>
        <fullName evidence="1">Putative DNA-binding domain-containing protein</fullName>
    </recommendedName>
</protein>
<evidence type="ECO:0000313" key="2">
    <source>
        <dbReference type="EMBL" id="VAW92444.1"/>
    </source>
</evidence>
<name>A0A3B1AEY3_9ZZZZ</name>
<reference evidence="2" key="1">
    <citation type="submission" date="2018-06" db="EMBL/GenBank/DDBJ databases">
        <authorList>
            <person name="Zhirakovskaya E."/>
        </authorList>
    </citation>
    <scope>NUCLEOTIDE SEQUENCE</scope>
</reference>
<accession>A0A3B1AEY3</accession>
<dbReference type="EMBL" id="UOFT01000025">
    <property type="protein sequence ID" value="VAW92444.1"/>
    <property type="molecule type" value="Genomic_DNA"/>
</dbReference>
<dbReference type="Gene3D" id="1.10.150.690">
    <property type="entry name" value="DUF2063"/>
    <property type="match status" value="1"/>
</dbReference>
<organism evidence="2">
    <name type="scientific">hydrothermal vent metagenome</name>
    <dbReference type="NCBI Taxonomy" id="652676"/>
    <lineage>
        <taxon>unclassified sequences</taxon>
        <taxon>metagenomes</taxon>
        <taxon>ecological metagenomes</taxon>
    </lineage>
</organism>